<keyword evidence="5 8" id="KW-0378">Hydrolase</keyword>
<evidence type="ECO:0000256" key="3">
    <source>
        <dbReference type="ARBA" id="ARBA00022722"/>
    </source>
</evidence>
<keyword evidence="2 8" id="KW-1277">Toxin-antitoxin system</keyword>
<accession>A0ABP8JXK9</accession>
<dbReference type="InterPro" id="IPR002716">
    <property type="entry name" value="PIN_dom"/>
</dbReference>
<feature type="binding site" evidence="8">
    <location>
        <position position="4"/>
    </location>
    <ligand>
        <name>Mg(2+)</name>
        <dbReference type="ChEBI" id="CHEBI:18420"/>
    </ligand>
</feature>
<dbReference type="Pfam" id="PF01850">
    <property type="entry name" value="PIN"/>
    <property type="match status" value="1"/>
</dbReference>
<dbReference type="InterPro" id="IPR029060">
    <property type="entry name" value="PIN-like_dom_sf"/>
</dbReference>
<evidence type="ECO:0000313" key="10">
    <source>
        <dbReference type="EMBL" id="GAA4397243.1"/>
    </source>
</evidence>
<gene>
    <name evidence="8" type="primary">vapC</name>
    <name evidence="10" type="ORF">GCM10023153_20950</name>
</gene>
<proteinExistence type="inferred from homology"/>
<evidence type="ECO:0000256" key="4">
    <source>
        <dbReference type="ARBA" id="ARBA00022723"/>
    </source>
</evidence>
<keyword evidence="4 8" id="KW-0479">Metal-binding</keyword>
<reference evidence="11" key="1">
    <citation type="journal article" date="2019" name="Int. J. Syst. Evol. Microbiol.">
        <title>The Global Catalogue of Microorganisms (GCM) 10K type strain sequencing project: providing services to taxonomists for standard genome sequencing and annotation.</title>
        <authorList>
            <consortium name="The Broad Institute Genomics Platform"/>
            <consortium name="The Broad Institute Genome Sequencing Center for Infectious Disease"/>
            <person name="Wu L."/>
            <person name="Ma J."/>
        </authorList>
    </citation>
    <scope>NUCLEOTIDE SEQUENCE [LARGE SCALE GENOMIC DNA]</scope>
    <source>
        <strain evidence="11">JCM 17738</strain>
    </source>
</reference>
<keyword evidence="6 8" id="KW-0460">Magnesium</keyword>
<dbReference type="EC" id="3.1.-.-" evidence="8"/>
<evidence type="ECO:0000256" key="1">
    <source>
        <dbReference type="ARBA" id="ARBA00001946"/>
    </source>
</evidence>
<keyword evidence="8" id="KW-0800">Toxin</keyword>
<comment type="cofactor">
    <cofactor evidence="1 8">
        <name>Mg(2+)</name>
        <dbReference type="ChEBI" id="CHEBI:18420"/>
    </cofactor>
</comment>
<feature type="binding site" evidence="8">
    <location>
        <position position="100"/>
    </location>
    <ligand>
        <name>Mg(2+)</name>
        <dbReference type="ChEBI" id="CHEBI:18420"/>
    </ligand>
</feature>
<dbReference type="PANTHER" id="PTHR33653">
    <property type="entry name" value="RIBONUCLEASE VAPC2"/>
    <property type="match status" value="1"/>
</dbReference>
<evidence type="ECO:0000256" key="2">
    <source>
        <dbReference type="ARBA" id="ARBA00022649"/>
    </source>
</evidence>
<name>A0ABP8JXK9_9MICO</name>
<evidence type="ECO:0000256" key="6">
    <source>
        <dbReference type="ARBA" id="ARBA00022842"/>
    </source>
</evidence>
<sequence length="136" mass="14369">MIVDSSALISILEGESGSTRVLEALAAASPGALMSAASWVEAGIVADARSPRHGERLDRVIEELGIEIVPVTTRQAAVARLAYQRFGRGSGSPARLNYGDCFSYALSTTEGRPLLYVGNDFSQTDVAAALRADWSP</sequence>
<organism evidence="10 11">
    <name type="scientific">Ornithinibacter aureus</name>
    <dbReference type="NCBI Taxonomy" id="622664"/>
    <lineage>
        <taxon>Bacteria</taxon>
        <taxon>Bacillati</taxon>
        <taxon>Actinomycetota</taxon>
        <taxon>Actinomycetes</taxon>
        <taxon>Micrococcales</taxon>
        <taxon>Intrasporangiaceae</taxon>
        <taxon>Ornithinibacter</taxon>
    </lineage>
</organism>
<evidence type="ECO:0000259" key="9">
    <source>
        <dbReference type="Pfam" id="PF01850"/>
    </source>
</evidence>
<comment type="function">
    <text evidence="8">Toxic component of a toxin-antitoxin (TA) system. An RNase.</text>
</comment>
<protein>
    <recommendedName>
        <fullName evidence="8">Ribonuclease VapC</fullName>
        <shortName evidence="8">RNase VapC</shortName>
        <ecNumber evidence="8">3.1.-.-</ecNumber>
    </recommendedName>
    <alternativeName>
        <fullName evidence="8">Toxin VapC</fullName>
    </alternativeName>
</protein>
<dbReference type="HAMAP" id="MF_00265">
    <property type="entry name" value="VapC_Nob1"/>
    <property type="match status" value="1"/>
</dbReference>
<dbReference type="EMBL" id="BAABFX010000028">
    <property type="protein sequence ID" value="GAA4397243.1"/>
    <property type="molecule type" value="Genomic_DNA"/>
</dbReference>
<evidence type="ECO:0000256" key="5">
    <source>
        <dbReference type="ARBA" id="ARBA00022801"/>
    </source>
</evidence>
<dbReference type="Proteomes" id="UP001500390">
    <property type="component" value="Unassembled WGS sequence"/>
</dbReference>
<comment type="caution">
    <text evidence="10">The sequence shown here is derived from an EMBL/GenBank/DDBJ whole genome shotgun (WGS) entry which is preliminary data.</text>
</comment>
<keyword evidence="3 8" id="KW-0540">Nuclease</keyword>
<dbReference type="CDD" id="cd09871">
    <property type="entry name" value="PIN_MtVapC28-VapC30-like"/>
    <property type="match status" value="1"/>
</dbReference>
<keyword evidence="11" id="KW-1185">Reference proteome</keyword>
<evidence type="ECO:0000313" key="11">
    <source>
        <dbReference type="Proteomes" id="UP001500390"/>
    </source>
</evidence>
<dbReference type="InterPro" id="IPR022907">
    <property type="entry name" value="VapC_family"/>
</dbReference>
<dbReference type="Gene3D" id="3.40.50.1010">
    <property type="entry name" value="5'-nuclease"/>
    <property type="match status" value="1"/>
</dbReference>
<feature type="domain" description="PIN" evidence="9">
    <location>
        <begin position="1"/>
        <end position="125"/>
    </location>
</feature>
<dbReference type="InterPro" id="IPR050556">
    <property type="entry name" value="Type_II_TA_system_RNase"/>
</dbReference>
<evidence type="ECO:0000256" key="7">
    <source>
        <dbReference type="ARBA" id="ARBA00038093"/>
    </source>
</evidence>
<dbReference type="RefSeq" id="WP_159902357.1">
    <property type="nucleotide sequence ID" value="NZ_BAABFX010000028.1"/>
</dbReference>
<evidence type="ECO:0000256" key="8">
    <source>
        <dbReference type="HAMAP-Rule" id="MF_00265"/>
    </source>
</evidence>
<dbReference type="SUPFAM" id="SSF88723">
    <property type="entry name" value="PIN domain-like"/>
    <property type="match status" value="1"/>
</dbReference>
<comment type="similarity">
    <text evidence="7 8">Belongs to the PINc/VapC protein family.</text>
</comment>
<dbReference type="PANTHER" id="PTHR33653:SF1">
    <property type="entry name" value="RIBONUCLEASE VAPC2"/>
    <property type="match status" value="1"/>
</dbReference>